<dbReference type="CDD" id="cd13597">
    <property type="entry name" value="PBP2_lipoprotein_Tp32"/>
    <property type="match status" value="1"/>
</dbReference>
<keyword evidence="8" id="KW-1185">Reference proteome</keyword>
<organism evidence="7 8">
    <name type="scientific">Mesotoga infera</name>
    <dbReference type="NCBI Taxonomy" id="1236046"/>
    <lineage>
        <taxon>Bacteria</taxon>
        <taxon>Thermotogati</taxon>
        <taxon>Thermotogota</taxon>
        <taxon>Thermotogae</taxon>
        <taxon>Kosmotogales</taxon>
        <taxon>Kosmotogaceae</taxon>
        <taxon>Mesotoga</taxon>
    </lineage>
</organism>
<dbReference type="SUPFAM" id="SSF53850">
    <property type="entry name" value="Periplasmic binding protein-like II"/>
    <property type="match status" value="1"/>
</dbReference>
<dbReference type="PANTHER" id="PTHR30429">
    <property type="entry name" value="D-METHIONINE-BINDING LIPOPROTEIN METQ"/>
    <property type="match status" value="1"/>
</dbReference>
<name>A0A7Z7LIN9_9BACT</name>
<dbReference type="InterPro" id="IPR004872">
    <property type="entry name" value="Lipoprotein_NlpA"/>
</dbReference>
<dbReference type="PIRSF" id="PIRSF002854">
    <property type="entry name" value="MetQ"/>
    <property type="match status" value="1"/>
</dbReference>
<dbReference type="RefSeq" id="WP_169700568.1">
    <property type="nucleotide sequence ID" value="NZ_LS974202.1"/>
</dbReference>
<dbReference type="AlphaFoldDB" id="A0A7Z7LIN9"/>
<protein>
    <submittedName>
        <fullName evidence="7">DL-methionine transporter subunit periplasmic-binding component of ABC superfamily</fullName>
    </submittedName>
</protein>
<dbReference type="Gene3D" id="3.40.190.10">
    <property type="entry name" value="Periplasmic binding protein-like II"/>
    <property type="match status" value="2"/>
</dbReference>
<dbReference type="EMBL" id="LS974202">
    <property type="protein sequence ID" value="SSC14195.1"/>
    <property type="molecule type" value="Genomic_DNA"/>
</dbReference>
<dbReference type="PANTHER" id="PTHR30429:SF0">
    <property type="entry name" value="METHIONINE-BINDING LIPOPROTEIN METQ"/>
    <property type="match status" value="1"/>
</dbReference>
<keyword evidence="3" id="KW-0732">Signal</keyword>
<reference evidence="7 8" key="1">
    <citation type="submission" date="2017-01" db="EMBL/GenBank/DDBJ databases">
        <authorList>
            <person name="Erauso G."/>
        </authorList>
    </citation>
    <scope>NUCLEOTIDE SEQUENCE [LARGE SCALE GENOMIC DNA]</scope>
    <source>
        <strain evidence="7">MESINF1</strain>
    </source>
</reference>
<evidence type="ECO:0000256" key="2">
    <source>
        <dbReference type="ARBA" id="ARBA00008973"/>
    </source>
</evidence>
<dbReference type="Proteomes" id="UP000250796">
    <property type="component" value="Chromosome MESINF"/>
</dbReference>
<evidence type="ECO:0000256" key="4">
    <source>
        <dbReference type="ARBA" id="ARBA00023136"/>
    </source>
</evidence>
<keyword evidence="4" id="KW-0472">Membrane</keyword>
<evidence type="ECO:0000256" key="3">
    <source>
        <dbReference type="ARBA" id="ARBA00022729"/>
    </source>
</evidence>
<dbReference type="KEGG" id="minf:MESINF_2755"/>
<evidence type="ECO:0000256" key="1">
    <source>
        <dbReference type="ARBA" id="ARBA00004635"/>
    </source>
</evidence>
<keyword evidence="5" id="KW-0564">Palmitate</keyword>
<evidence type="ECO:0000256" key="6">
    <source>
        <dbReference type="ARBA" id="ARBA00023288"/>
    </source>
</evidence>
<dbReference type="GO" id="GO:0016020">
    <property type="term" value="C:membrane"/>
    <property type="evidence" value="ECO:0007669"/>
    <property type="project" value="UniProtKB-SubCell"/>
</dbReference>
<proteinExistence type="inferred from homology"/>
<sequence>MKKLLLVLVLLGLVLAFGAEKIKVGATPVPHAEILEIVKGDLAALGYELEIVVFNDYVLPNIALSTGELSANYFQHVPYLVSFTTQRGIKGLISVKAIHVEPMGFFLKKPLESLEAGDKIAIPNDPTNEGRALILLHNNGLIQLKDPTKLESTVRDIESNPRKLDFVEIEAGFIPRVYTDDKTVVGAVINTNYALTINLNATKDAEFIEGAESPYANIITIREADKDKDWVKALVSVLTTEKVRNFINEKYGGAVVPVF</sequence>
<evidence type="ECO:0000256" key="5">
    <source>
        <dbReference type="ARBA" id="ARBA00023139"/>
    </source>
</evidence>
<accession>A0A7Z7LIN9</accession>
<comment type="subcellular location">
    <subcellularLocation>
        <location evidence="1">Membrane</location>
        <topology evidence="1">Lipid-anchor</topology>
    </subcellularLocation>
</comment>
<dbReference type="Pfam" id="PF03180">
    <property type="entry name" value="Lipoprotein_9"/>
    <property type="match status" value="1"/>
</dbReference>
<keyword evidence="6" id="KW-0449">Lipoprotein</keyword>
<evidence type="ECO:0000313" key="8">
    <source>
        <dbReference type="Proteomes" id="UP000250796"/>
    </source>
</evidence>
<gene>
    <name evidence="7" type="primary">metQ</name>
    <name evidence="7" type="ORF">MESINF_2755</name>
</gene>
<comment type="similarity">
    <text evidence="2">Belongs to the NlpA lipoprotein family.</text>
</comment>
<evidence type="ECO:0000313" key="7">
    <source>
        <dbReference type="EMBL" id="SSC14195.1"/>
    </source>
</evidence>